<evidence type="ECO:0000313" key="8">
    <source>
        <dbReference type="EMBL" id="ABP37633.1"/>
    </source>
</evidence>
<feature type="signal peptide" evidence="6">
    <location>
        <begin position="1"/>
        <end position="23"/>
    </location>
</feature>
<keyword evidence="3 4" id="KW-0408">Iron</keyword>
<sequence>MKHTLLLAMAGLLSASLLQNADAAEPDGRAVFTRNCSVCHTINPPPKTAPPIGPIAGRYRQKFSSKTSGVASMVNFLKAPSREKSVVDPDAIERFGLMPPMPGLSDTELHAVAGWIWDQPWGGRGQGGGKGKKQQGNADCQ</sequence>
<dbReference type="Gene3D" id="1.10.760.10">
    <property type="entry name" value="Cytochrome c-like domain"/>
    <property type="match status" value="1"/>
</dbReference>
<evidence type="ECO:0000256" key="3">
    <source>
        <dbReference type="ARBA" id="ARBA00023004"/>
    </source>
</evidence>
<dbReference type="PROSITE" id="PS51007">
    <property type="entry name" value="CYTC"/>
    <property type="match status" value="1"/>
</dbReference>
<keyword evidence="2 4" id="KW-0479">Metal-binding</keyword>
<accession>A4SGM4</accession>
<dbReference type="HOGENOM" id="CLU_126606_1_0_10"/>
<evidence type="ECO:0000256" key="1">
    <source>
        <dbReference type="ARBA" id="ARBA00022617"/>
    </source>
</evidence>
<evidence type="ECO:0000256" key="4">
    <source>
        <dbReference type="PROSITE-ProRule" id="PRU00433"/>
    </source>
</evidence>
<dbReference type="GO" id="GO:0020037">
    <property type="term" value="F:heme binding"/>
    <property type="evidence" value="ECO:0007669"/>
    <property type="project" value="InterPro"/>
</dbReference>
<dbReference type="OrthoDB" id="595375at2"/>
<evidence type="ECO:0000256" key="6">
    <source>
        <dbReference type="SAM" id="SignalP"/>
    </source>
</evidence>
<dbReference type="STRING" id="290318.Cvib_1623"/>
<keyword evidence="6" id="KW-0732">Signal</keyword>
<name>A4SGM4_CHLPM</name>
<evidence type="ECO:0000256" key="2">
    <source>
        <dbReference type="ARBA" id="ARBA00022723"/>
    </source>
</evidence>
<dbReference type="InterPro" id="IPR009056">
    <property type="entry name" value="Cyt_c-like_dom"/>
</dbReference>
<feature type="chain" id="PRO_5002673276" evidence="6">
    <location>
        <begin position="24"/>
        <end position="141"/>
    </location>
</feature>
<reference evidence="8" key="1">
    <citation type="submission" date="2007-03" db="EMBL/GenBank/DDBJ databases">
        <title>Complete sequence of Prosthecochloris vibrioformis DSM 265.</title>
        <authorList>
            <consortium name="US DOE Joint Genome Institute"/>
            <person name="Copeland A."/>
            <person name="Lucas S."/>
            <person name="Lapidus A."/>
            <person name="Barry K."/>
            <person name="Detter J.C."/>
            <person name="Glavina del Rio T."/>
            <person name="Hammon N."/>
            <person name="Israni S."/>
            <person name="Pitluck S."/>
            <person name="Schmutz J."/>
            <person name="Larimer F."/>
            <person name="Land M."/>
            <person name="Hauser L."/>
            <person name="Mikhailova N."/>
            <person name="Li T."/>
            <person name="Overmann J."/>
            <person name="Schuster S.C."/>
            <person name="Bryant D.A."/>
            <person name="Richardson P."/>
        </authorList>
    </citation>
    <scope>NUCLEOTIDE SEQUENCE [LARGE SCALE GENOMIC DNA]</scope>
    <source>
        <strain evidence="8">DSM 265</strain>
    </source>
</reference>
<feature type="region of interest" description="Disordered" evidence="5">
    <location>
        <begin position="120"/>
        <end position="141"/>
    </location>
</feature>
<proteinExistence type="predicted"/>
<dbReference type="eggNOG" id="COG2010">
    <property type="taxonomic scope" value="Bacteria"/>
</dbReference>
<feature type="domain" description="Cytochrome c" evidence="7">
    <location>
        <begin position="23"/>
        <end position="120"/>
    </location>
</feature>
<dbReference type="InterPro" id="IPR036909">
    <property type="entry name" value="Cyt_c-like_dom_sf"/>
</dbReference>
<dbReference type="GO" id="GO:0046872">
    <property type="term" value="F:metal ion binding"/>
    <property type="evidence" value="ECO:0007669"/>
    <property type="project" value="UniProtKB-KW"/>
</dbReference>
<organism evidence="8">
    <name type="scientific">Chlorobium phaeovibrioides (strain DSM 265 / 1930)</name>
    <name type="common">Prosthecochloris vibrioformis (strain DSM 265)</name>
    <dbReference type="NCBI Taxonomy" id="290318"/>
    <lineage>
        <taxon>Bacteria</taxon>
        <taxon>Pseudomonadati</taxon>
        <taxon>Chlorobiota</taxon>
        <taxon>Chlorobiia</taxon>
        <taxon>Chlorobiales</taxon>
        <taxon>Chlorobiaceae</taxon>
        <taxon>Chlorobium/Pelodictyon group</taxon>
        <taxon>Chlorobium</taxon>
    </lineage>
</organism>
<protein>
    <submittedName>
        <fullName evidence="8">Cytochrome c, class I</fullName>
    </submittedName>
</protein>
<dbReference type="Pfam" id="PF00034">
    <property type="entry name" value="Cytochrom_C"/>
    <property type="match status" value="1"/>
</dbReference>
<dbReference type="SUPFAM" id="SSF46626">
    <property type="entry name" value="Cytochrome c"/>
    <property type="match status" value="1"/>
</dbReference>
<dbReference type="AlphaFoldDB" id="A4SGM4"/>
<dbReference type="KEGG" id="pvi:Cvib_1623"/>
<gene>
    <name evidence="8" type="ordered locus">Cvib_1623</name>
</gene>
<evidence type="ECO:0000259" key="7">
    <source>
        <dbReference type="PROSITE" id="PS51007"/>
    </source>
</evidence>
<evidence type="ECO:0000256" key="5">
    <source>
        <dbReference type="SAM" id="MobiDB-lite"/>
    </source>
</evidence>
<keyword evidence="1 4" id="KW-0349">Heme</keyword>
<dbReference type="EMBL" id="CP000607">
    <property type="protein sequence ID" value="ABP37633.1"/>
    <property type="molecule type" value="Genomic_DNA"/>
</dbReference>
<dbReference type="GO" id="GO:0009055">
    <property type="term" value="F:electron transfer activity"/>
    <property type="evidence" value="ECO:0007669"/>
    <property type="project" value="InterPro"/>
</dbReference>